<accession>A0A1D8TYK7</accession>
<gene>
    <name evidence="2" type="ORF">BJP34_27795</name>
</gene>
<dbReference type="KEGG" id="mpro:BJP34_27795"/>
<sequence length="63" mass="6867">MLLGTKLSVFREQGAGSRQQEPTPKPLIRVGFLQRPQVLGLGCGVWGVGYKKAMQQGNRGFPP</sequence>
<name>A0A1D8TYK7_9CYAN</name>
<organism evidence="2 3">
    <name type="scientific">Moorena producens PAL-8-15-08-1</name>
    <dbReference type="NCBI Taxonomy" id="1458985"/>
    <lineage>
        <taxon>Bacteria</taxon>
        <taxon>Bacillati</taxon>
        <taxon>Cyanobacteriota</taxon>
        <taxon>Cyanophyceae</taxon>
        <taxon>Coleofasciculales</taxon>
        <taxon>Coleofasciculaceae</taxon>
        <taxon>Moorena</taxon>
    </lineage>
</organism>
<dbReference type="Proteomes" id="UP000177870">
    <property type="component" value="Chromosome"/>
</dbReference>
<evidence type="ECO:0000313" key="2">
    <source>
        <dbReference type="EMBL" id="AOX02737.1"/>
    </source>
</evidence>
<dbReference type="AlphaFoldDB" id="A0A1D8TYK7"/>
<dbReference type="EMBL" id="CP017599">
    <property type="protein sequence ID" value="AOX02737.1"/>
    <property type="molecule type" value="Genomic_DNA"/>
</dbReference>
<reference evidence="3" key="1">
    <citation type="submission" date="2016-10" db="EMBL/GenBank/DDBJ databases">
        <title>Comparative genomics uncovers the prolific and rare metabolic potential of the cyanobacterial genus Moorea.</title>
        <authorList>
            <person name="Leao T."/>
            <person name="Castelao G."/>
            <person name="Korobeynikov A."/>
            <person name="Monroe E.A."/>
            <person name="Podell S."/>
            <person name="Glukhov E."/>
            <person name="Allen E."/>
            <person name="Gerwick W.H."/>
            <person name="Gerwick L."/>
        </authorList>
    </citation>
    <scope>NUCLEOTIDE SEQUENCE [LARGE SCALE GENOMIC DNA]</scope>
    <source>
        <strain evidence="3">PAL-8-15-08-1</strain>
    </source>
</reference>
<protein>
    <submittedName>
        <fullName evidence="2">Uncharacterized protein</fullName>
    </submittedName>
</protein>
<proteinExistence type="predicted"/>
<feature type="region of interest" description="Disordered" evidence="1">
    <location>
        <begin position="1"/>
        <end position="24"/>
    </location>
</feature>
<evidence type="ECO:0000313" key="3">
    <source>
        <dbReference type="Proteomes" id="UP000177870"/>
    </source>
</evidence>
<dbReference type="STRING" id="1458985.BJP34_27795"/>
<evidence type="ECO:0000256" key="1">
    <source>
        <dbReference type="SAM" id="MobiDB-lite"/>
    </source>
</evidence>